<dbReference type="AlphaFoldDB" id="A0A5E4BSJ7"/>
<name>A0A5E4BSJ7_MARMO</name>
<evidence type="ECO:0000313" key="2">
    <source>
        <dbReference type="EMBL" id="VTJ72587.1"/>
    </source>
</evidence>
<sequence>MALSHPGAPRRETQYFFDVPELMRGHNVVVSFTVRPQSLKAEDENFPIRFQVFKVDSQVLITTILTGQASW</sequence>
<reference evidence="2 3" key="1">
    <citation type="submission" date="2019-04" db="EMBL/GenBank/DDBJ databases">
        <authorList>
            <person name="Alioto T."/>
            <person name="Alioto T."/>
        </authorList>
    </citation>
    <scope>NUCLEOTIDE SEQUENCE [LARGE SCALE GENOMIC DNA]</scope>
</reference>
<reference evidence="1" key="2">
    <citation type="submission" date="2020-08" db="EMBL/GenBank/DDBJ databases">
        <authorList>
            <person name="Shumante A."/>
            <person name="Zimin A.V."/>
            <person name="Puiu D."/>
            <person name="Salzberg S.L."/>
        </authorList>
    </citation>
    <scope>NUCLEOTIDE SEQUENCE</scope>
    <source>
        <strain evidence="1">WC2-LM</strain>
        <tissue evidence="1">Liver</tissue>
    </source>
</reference>
<proteinExistence type="predicted"/>
<dbReference type="EMBL" id="WJEC01007552">
    <property type="protein sequence ID" value="KAF7470155.1"/>
    <property type="molecule type" value="Genomic_DNA"/>
</dbReference>
<dbReference type="Proteomes" id="UP000335636">
    <property type="component" value="Unassembled WGS sequence"/>
</dbReference>
<gene>
    <name evidence="1" type="ORF">GHT09_018490</name>
    <name evidence="2" type="ORF">MONAX_5E032113</name>
</gene>
<protein>
    <submittedName>
        <fullName evidence="2">Uncharacterized protein</fullName>
    </submittedName>
</protein>
<evidence type="ECO:0000313" key="1">
    <source>
        <dbReference type="EMBL" id="KAF7470155.1"/>
    </source>
</evidence>
<dbReference type="Proteomes" id="UP000662637">
    <property type="component" value="Unassembled WGS sequence"/>
</dbReference>
<organism evidence="2 3">
    <name type="scientific">Marmota monax</name>
    <name type="common">Woodchuck</name>
    <dbReference type="NCBI Taxonomy" id="9995"/>
    <lineage>
        <taxon>Eukaryota</taxon>
        <taxon>Metazoa</taxon>
        <taxon>Chordata</taxon>
        <taxon>Craniata</taxon>
        <taxon>Vertebrata</taxon>
        <taxon>Euteleostomi</taxon>
        <taxon>Mammalia</taxon>
        <taxon>Eutheria</taxon>
        <taxon>Euarchontoglires</taxon>
        <taxon>Glires</taxon>
        <taxon>Rodentia</taxon>
        <taxon>Sciuromorpha</taxon>
        <taxon>Sciuridae</taxon>
        <taxon>Xerinae</taxon>
        <taxon>Marmotini</taxon>
        <taxon>Marmota</taxon>
    </lineage>
</organism>
<keyword evidence="3" id="KW-1185">Reference proteome</keyword>
<accession>A0A5E4BSJ7</accession>
<dbReference type="EMBL" id="CABDUW010000630">
    <property type="protein sequence ID" value="VTJ72587.1"/>
    <property type="molecule type" value="Genomic_DNA"/>
</dbReference>
<evidence type="ECO:0000313" key="3">
    <source>
        <dbReference type="Proteomes" id="UP000335636"/>
    </source>
</evidence>